<evidence type="ECO:0000313" key="1">
    <source>
        <dbReference type="EMBL" id="KAH3724381.1"/>
    </source>
</evidence>
<keyword evidence="2" id="KW-1185">Reference proteome</keyword>
<reference evidence="1" key="1">
    <citation type="journal article" date="2019" name="bioRxiv">
        <title>The Genome of the Zebra Mussel, Dreissena polymorpha: A Resource for Invasive Species Research.</title>
        <authorList>
            <person name="McCartney M.A."/>
            <person name="Auch B."/>
            <person name="Kono T."/>
            <person name="Mallez S."/>
            <person name="Zhang Y."/>
            <person name="Obille A."/>
            <person name="Becker A."/>
            <person name="Abrahante J.E."/>
            <person name="Garbe J."/>
            <person name="Badalamenti J.P."/>
            <person name="Herman A."/>
            <person name="Mangelson H."/>
            <person name="Liachko I."/>
            <person name="Sullivan S."/>
            <person name="Sone E.D."/>
            <person name="Koren S."/>
            <person name="Silverstein K.A.T."/>
            <person name="Beckman K.B."/>
            <person name="Gohl D.M."/>
        </authorList>
    </citation>
    <scope>NUCLEOTIDE SEQUENCE</scope>
    <source>
        <strain evidence="1">Duluth1</strain>
        <tissue evidence="1">Whole animal</tissue>
    </source>
</reference>
<accession>A0A9D4CGQ8</accession>
<proteinExistence type="predicted"/>
<reference evidence="1" key="2">
    <citation type="submission" date="2020-11" db="EMBL/GenBank/DDBJ databases">
        <authorList>
            <person name="McCartney M.A."/>
            <person name="Auch B."/>
            <person name="Kono T."/>
            <person name="Mallez S."/>
            <person name="Becker A."/>
            <person name="Gohl D.M."/>
            <person name="Silverstein K.A.T."/>
            <person name="Koren S."/>
            <person name="Bechman K.B."/>
            <person name="Herman A."/>
            <person name="Abrahante J.E."/>
            <person name="Garbe J."/>
        </authorList>
    </citation>
    <scope>NUCLEOTIDE SEQUENCE</scope>
    <source>
        <strain evidence="1">Duluth1</strain>
        <tissue evidence="1">Whole animal</tissue>
    </source>
</reference>
<dbReference type="EMBL" id="JAIWYP010000012">
    <property type="protein sequence ID" value="KAH3724381.1"/>
    <property type="molecule type" value="Genomic_DNA"/>
</dbReference>
<evidence type="ECO:0000313" key="2">
    <source>
        <dbReference type="Proteomes" id="UP000828390"/>
    </source>
</evidence>
<gene>
    <name evidence="1" type="ORF">DPMN_050197</name>
</gene>
<dbReference type="OrthoDB" id="6115879at2759"/>
<protein>
    <submittedName>
        <fullName evidence="1">Uncharacterized protein</fullName>
    </submittedName>
</protein>
<organism evidence="1 2">
    <name type="scientific">Dreissena polymorpha</name>
    <name type="common">Zebra mussel</name>
    <name type="synonym">Mytilus polymorpha</name>
    <dbReference type="NCBI Taxonomy" id="45954"/>
    <lineage>
        <taxon>Eukaryota</taxon>
        <taxon>Metazoa</taxon>
        <taxon>Spiralia</taxon>
        <taxon>Lophotrochozoa</taxon>
        <taxon>Mollusca</taxon>
        <taxon>Bivalvia</taxon>
        <taxon>Autobranchia</taxon>
        <taxon>Heteroconchia</taxon>
        <taxon>Euheterodonta</taxon>
        <taxon>Imparidentia</taxon>
        <taxon>Neoheterodontei</taxon>
        <taxon>Myida</taxon>
        <taxon>Dreissenoidea</taxon>
        <taxon>Dreissenidae</taxon>
        <taxon>Dreissena</taxon>
    </lineage>
</organism>
<sequence>MPWVQMNNFRCPVASCPSEARFDWVCVADGSPMFLNEFGVISCGNGWHSGNINTWGWNCGNTYHNCGFGRADFEAFSFGLSQAAQMLQQHGAWWFQQLVIHMGYQYGR</sequence>
<dbReference type="AlphaFoldDB" id="A0A9D4CGQ8"/>
<name>A0A9D4CGQ8_DREPO</name>
<dbReference type="Proteomes" id="UP000828390">
    <property type="component" value="Unassembled WGS sequence"/>
</dbReference>
<comment type="caution">
    <text evidence="1">The sequence shown here is derived from an EMBL/GenBank/DDBJ whole genome shotgun (WGS) entry which is preliminary data.</text>
</comment>